<dbReference type="EC" id="5.2.1.8" evidence="3"/>
<dbReference type="EMBL" id="CCAE010000021">
    <property type="protein sequence ID" value="CDN88270.1"/>
    <property type="molecule type" value="Genomic_DNA"/>
</dbReference>
<dbReference type="PANTHER" id="PTHR47245">
    <property type="entry name" value="PEPTIDYLPROLYL ISOMERASE"/>
    <property type="match status" value="1"/>
</dbReference>
<feature type="chain" id="PRO_5009681396" description="peptidylprolyl isomerase" evidence="6">
    <location>
        <begin position="33"/>
        <end position="325"/>
    </location>
</feature>
<feature type="domain" description="PpiC" evidence="7">
    <location>
        <begin position="133"/>
        <end position="241"/>
    </location>
</feature>
<comment type="similarity">
    <text evidence="2">Belongs to the PpiC/parvulin rotamase family.</text>
</comment>
<evidence type="ECO:0000313" key="8">
    <source>
        <dbReference type="EMBL" id="CDN88270.1"/>
    </source>
</evidence>
<dbReference type="Gene3D" id="1.10.8.1040">
    <property type="match status" value="1"/>
</dbReference>
<evidence type="ECO:0000256" key="2">
    <source>
        <dbReference type="ARBA" id="ARBA00007656"/>
    </source>
</evidence>
<comment type="catalytic activity">
    <reaction evidence="1">
        <text>[protein]-peptidylproline (omega=180) = [protein]-peptidylproline (omega=0)</text>
        <dbReference type="Rhea" id="RHEA:16237"/>
        <dbReference type="Rhea" id="RHEA-COMP:10747"/>
        <dbReference type="Rhea" id="RHEA-COMP:10748"/>
        <dbReference type="ChEBI" id="CHEBI:83833"/>
        <dbReference type="ChEBI" id="CHEBI:83834"/>
        <dbReference type="EC" id="5.2.1.8"/>
    </reaction>
</comment>
<dbReference type="InterPro" id="IPR000297">
    <property type="entry name" value="PPIase_PpiC"/>
</dbReference>
<feature type="signal peptide" evidence="6">
    <location>
        <begin position="1"/>
        <end position="32"/>
    </location>
</feature>
<evidence type="ECO:0000313" key="9">
    <source>
        <dbReference type="Proteomes" id="UP000028878"/>
    </source>
</evidence>
<proteinExistence type="inferred from homology"/>
<keyword evidence="4" id="KW-0413">Isomerase</keyword>
<dbReference type="PROSITE" id="PS51257">
    <property type="entry name" value="PROKAR_LIPOPROTEIN"/>
    <property type="match status" value="1"/>
</dbReference>
<dbReference type="GO" id="GO:0003755">
    <property type="term" value="F:peptidyl-prolyl cis-trans isomerase activity"/>
    <property type="evidence" value="ECO:0007669"/>
    <property type="project" value="UniProtKB-KW"/>
</dbReference>
<dbReference type="NCBIfam" id="TIGR02925">
    <property type="entry name" value="cis_trans_EpsD"/>
    <property type="match status" value="1"/>
</dbReference>
<evidence type="ECO:0000256" key="4">
    <source>
        <dbReference type="ARBA" id="ARBA00023110"/>
    </source>
</evidence>
<name>A0A1L1PFK2_HYDIT</name>
<dbReference type="InterPro" id="IPR014274">
    <property type="entry name" value="PPIase_EpsD"/>
</dbReference>
<dbReference type="Pfam" id="PF13145">
    <property type="entry name" value="Rotamase_2"/>
    <property type="match status" value="1"/>
</dbReference>
<keyword evidence="6" id="KW-0732">Signal</keyword>
<dbReference type="RefSeq" id="WP_009518443.1">
    <property type="nucleotide sequence ID" value="NZ_CCAE010000021.1"/>
</dbReference>
<dbReference type="SUPFAM" id="SSF109998">
    <property type="entry name" value="Triger factor/SurA peptide-binding domain-like"/>
    <property type="match status" value="1"/>
</dbReference>
<dbReference type="AlphaFoldDB" id="A0A1L1PFK2"/>
<dbReference type="InterPro" id="IPR050245">
    <property type="entry name" value="PrsA_foldase"/>
</dbReference>
<dbReference type="Proteomes" id="UP000028878">
    <property type="component" value="Unassembled WGS sequence"/>
</dbReference>
<keyword evidence="9" id="KW-1185">Reference proteome</keyword>
<gene>
    <name evidence="8" type="ORF">BN948_02703</name>
</gene>
<evidence type="ECO:0000256" key="5">
    <source>
        <dbReference type="SAM" id="MobiDB-lite"/>
    </source>
</evidence>
<evidence type="ECO:0000256" key="3">
    <source>
        <dbReference type="ARBA" id="ARBA00013194"/>
    </source>
</evidence>
<sequence precursor="true">MNTIRHTPAPSRHLLSALCAASLLLLAACGNADEGGPAQASQVAAKVGSNEISVHQINQVLSRTPVNANSKEAVQAASRQALERLIDQQLAVDQATEQKLHRSPDVVAQLEAARREVLARAYLQQVTSAAPKPTPEEIRKYYQDNPALFSERRVFNLQELRISNATPVMDTLQTMAKEGRRMEDVVAMLRERGIAFTGGSATRSAEQVPLDLLPRLHALQDGQSLVVPVGDNATVIRVVASRSMPVGEDQASAGIAQYLGNRTAVEVMNNEIKRLRAATTVTYVGEFEQAAAAPGETAATAPASVTEDPKKEESNVLERGIQGLK</sequence>
<feature type="compositionally biased region" description="Basic and acidic residues" evidence="5">
    <location>
        <begin position="307"/>
        <end position="316"/>
    </location>
</feature>
<evidence type="ECO:0000256" key="1">
    <source>
        <dbReference type="ARBA" id="ARBA00000971"/>
    </source>
</evidence>
<accession>A0A1L1PFK2</accession>
<organism evidence="8 9">
    <name type="scientific">Hydrogenophaga intermedia</name>
    <dbReference type="NCBI Taxonomy" id="65786"/>
    <lineage>
        <taxon>Bacteria</taxon>
        <taxon>Pseudomonadati</taxon>
        <taxon>Pseudomonadota</taxon>
        <taxon>Betaproteobacteria</taxon>
        <taxon>Burkholderiales</taxon>
        <taxon>Comamonadaceae</taxon>
        <taxon>Hydrogenophaga</taxon>
    </lineage>
</organism>
<reference evidence="9" key="1">
    <citation type="submission" date="2014-11" db="EMBL/GenBank/DDBJ databases">
        <title>Draft genome sequence of Hydrogenophaga intermedia S1.</title>
        <authorList>
            <person name="Gan H.M."/>
            <person name="Chew T.H."/>
            <person name="Stolz A."/>
        </authorList>
    </citation>
    <scope>NUCLEOTIDE SEQUENCE [LARGE SCALE GENOMIC DNA]</scope>
    <source>
        <strain evidence="9">S1</strain>
    </source>
</reference>
<feature type="region of interest" description="Disordered" evidence="5">
    <location>
        <begin position="292"/>
        <end position="325"/>
    </location>
</feature>
<dbReference type="InterPro" id="IPR027304">
    <property type="entry name" value="Trigger_fact/SurA_dom_sf"/>
</dbReference>
<evidence type="ECO:0000256" key="6">
    <source>
        <dbReference type="SAM" id="SignalP"/>
    </source>
</evidence>
<dbReference type="PANTHER" id="PTHR47245:SF2">
    <property type="entry name" value="PEPTIDYL-PROLYL CIS-TRANS ISOMERASE HP_0175-RELATED"/>
    <property type="match status" value="1"/>
</dbReference>
<protein>
    <recommendedName>
        <fullName evidence="3">peptidylprolyl isomerase</fullName>
        <ecNumber evidence="3">5.2.1.8</ecNumber>
    </recommendedName>
</protein>
<evidence type="ECO:0000259" key="7">
    <source>
        <dbReference type="Pfam" id="PF13145"/>
    </source>
</evidence>
<keyword evidence="4" id="KW-0697">Rotamase</keyword>
<feature type="compositionally biased region" description="Low complexity" evidence="5">
    <location>
        <begin position="292"/>
        <end position="303"/>
    </location>
</feature>